<dbReference type="EMBL" id="NKHZ01000058">
    <property type="protein sequence ID" value="PNS16262.1"/>
    <property type="molecule type" value="Genomic_DNA"/>
</dbReference>
<accession>A0A2K1QMQ9</accession>
<gene>
    <name evidence="6" type="ORF">CAC42_6369</name>
</gene>
<dbReference type="InterPro" id="IPR016039">
    <property type="entry name" value="Thiolase-like"/>
</dbReference>
<name>A0A2K1QMQ9_9PEZI</name>
<comment type="caution">
    <text evidence="6">The sequence shown here is derived from an EMBL/GenBank/DDBJ whole genome shotgun (WGS) entry which is preliminary data.</text>
</comment>
<evidence type="ECO:0000259" key="5">
    <source>
        <dbReference type="Pfam" id="PF22691"/>
    </source>
</evidence>
<dbReference type="GO" id="GO:0016746">
    <property type="term" value="F:acyltransferase activity"/>
    <property type="evidence" value="ECO:0007669"/>
    <property type="project" value="UniProtKB-KW"/>
</dbReference>
<dbReference type="InterPro" id="IPR040771">
    <property type="entry name" value="TLP1_add_C"/>
</dbReference>
<dbReference type="AlphaFoldDB" id="A0A2K1QMQ9"/>
<dbReference type="Proteomes" id="UP000243797">
    <property type="component" value="Unassembled WGS sequence"/>
</dbReference>
<evidence type="ECO:0000313" key="6">
    <source>
        <dbReference type="EMBL" id="PNS16262.1"/>
    </source>
</evidence>
<proteinExistence type="inferred from homology"/>
<dbReference type="InParanoid" id="A0A2K1QMQ9"/>
<dbReference type="PANTHER" id="PTHR18919">
    <property type="entry name" value="ACETYL-COA C-ACYLTRANSFERASE"/>
    <property type="match status" value="1"/>
</dbReference>
<evidence type="ECO:0000256" key="3">
    <source>
        <dbReference type="ARBA" id="ARBA00023315"/>
    </source>
</evidence>
<comment type="similarity">
    <text evidence="1">Belongs to the thiolase-like superfamily. Thiolase family.</text>
</comment>
<evidence type="ECO:0000259" key="4">
    <source>
        <dbReference type="Pfam" id="PF18313"/>
    </source>
</evidence>
<dbReference type="SUPFAM" id="SSF53901">
    <property type="entry name" value="Thiolase-like"/>
    <property type="match status" value="2"/>
</dbReference>
<feature type="domain" description="Thiolase C-terminal" evidence="5">
    <location>
        <begin position="347"/>
        <end position="406"/>
    </location>
</feature>
<keyword evidence="3" id="KW-0012">Acyltransferase</keyword>
<dbReference type="Gene3D" id="3.40.47.10">
    <property type="match status" value="1"/>
</dbReference>
<evidence type="ECO:0000313" key="7">
    <source>
        <dbReference type="Proteomes" id="UP000243797"/>
    </source>
</evidence>
<dbReference type="STRING" id="2082308.A0A2K1QMQ9"/>
<evidence type="ECO:0000256" key="1">
    <source>
        <dbReference type="ARBA" id="ARBA00010982"/>
    </source>
</evidence>
<feature type="domain" description="Thiolase-like protein type 1 additional C-terminal" evidence="4">
    <location>
        <begin position="427"/>
        <end position="501"/>
    </location>
</feature>
<dbReference type="Pfam" id="PF18313">
    <property type="entry name" value="TLP1_add_C"/>
    <property type="match status" value="1"/>
</dbReference>
<dbReference type="Pfam" id="PF22691">
    <property type="entry name" value="Thiolase_C_1"/>
    <property type="match status" value="1"/>
</dbReference>
<keyword evidence="7" id="KW-1185">Reference proteome</keyword>
<dbReference type="PANTHER" id="PTHR18919:SF139">
    <property type="entry name" value="THIOLASE-LIKE PROTEIN TYPE 1 ADDITIONAL C-TERMINAL DOMAIN-CONTAINING PROTEIN"/>
    <property type="match status" value="1"/>
</dbReference>
<evidence type="ECO:0000256" key="2">
    <source>
        <dbReference type="ARBA" id="ARBA00022679"/>
    </source>
</evidence>
<reference evidence="6 7" key="1">
    <citation type="submission" date="2017-06" db="EMBL/GenBank/DDBJ databases">
        <title>Draft genome sequence of a variant of Elsinoe murrayae.</title>
        <authorList>
            <person name="Cheng Q."/>
        </authorList>
    </citation>
    <scope>NUCLEOTIDE SEQUENCE [LARGE SCALE GENOMIC DNA]</scope>
    <source>
        <strain evidence="6 7">CQ-2017a</strain>
    </source>
</reference>
<keyword evidence="2" id="KW-0808">Transferase</keyword>
<dbReference type="InterPro" id="IPR055140">
    <property type="entry name" value="Thiolase_C_2"/>
</dbReference>
<protein>
    <submittedName>
        <fullName evidence="6">Uncharacterized protein</fullName>
    </submittedName>
</protein>
<dbReference type="Gene3D" id="2.40.50.840">
    <property type="match status" value="1"/>
</dbReference>
<sequence>MPTPEPIIIGVADIINRTVRPIEPLDLISNAIINALRDTGLSAAYLDQLRQSVDDLSIVKSWTWPYDDFAKLLAEKAGVPNAHRKESDHGGNQPVKCLDEACRLLMDGERKVAVLAGGEALDSLTRAAKSKHLSKLPWTKTSTAIDNVFSPTTRPLAPSYGARHRIGAPIQIYPLFENGFRAHRKQSIRGNHEESAQLYADFEQVAAENPYAWNYARRKGKHGIMTVGEGNRMVCWPYPLLMNAFNNVNLAAAVIVTTTDTARALGVHEDRWIYVRGAAGTSESADFWNRSDFRSSPAISRSLDTALASAGLEAKDIDFHDFYSCFPIVPKLACQHLGLLFSNRPKPITVLGGLTSFGGAGNNYSMHALTESVRQLRLPSDKRARHALVLANGGVLTYQHVAILSTQPREDTKRYTDYSRLPPHLDLSAPEIAEQAEGNAVIETFTADFDKKGKPALGHIVGRLEDGRRFLANHGDERTLRELVSWDVEAVGRKGIVRYDAKEGRNLFVFERWKGLGKL</sequence>
<dbReference type="OrthoDB" id="435240at2759"/>
<organism evidence="6 7">
    <name type="scientific">Sphaceloma murrayae</name>
    <dbReference type="NCBI Taxonomy" id="2082308"/>
    <lineage>
        <taxon>Eukaryota</taxon>
        <taxon>Fungi</taxon>
        <taxon>Dikarya</taxon>
        <taxon>Ascomycota</taxon>
        <taxon>Pezizomycotina</taxon>
        <taxon>Dothideomycetes</taxon>
        <taxon>Dothideomycetidae</taxon>
        <taxon>Myriangiales</taxon>
        <taxon>Elsinoaceae</taxon>
        <taxon>Sphaceloma</taxon>
    </lineage>
</organism>